<name>A0A087X3C4_POEFO</name>
<keyword evidence="1" id="KW-0812">Transmembrane</keyword>
<reference evidence="2" key="3">
    <citation type="submission" date="2025-09" db="UniProtKB">
        <authorList>
            <consortium name="Ensembl"/>
        </authorList>
    </citation>
    <scope>IDENTIFICATION</scope>
</reference>
<evidence type="ECO:0000256" key="1">
    <source>
        <dbReference type="SAM" id="Phobius"/>
    </source>
</evidence>
<dbReference type="Ensembl" id="ENSPFOT00000000278.2">
    <property type="protein sequence ID" value="ENSPFOP00000000277.2"/>
    <property type="gene ID" value="ENSPFOG00000000314.2"/>
</dbReference>
<proteinExistence type="predicted"/>
<protein>
    <submittedName>
        <fullName evidence="2">Uncharacterized protein</fullName>
    </submittedName>
</protein>
<keyword evidence="3" id="KW-1185">Reference proteome</keyword>
<feature type="transmembrane region" description="Helical" evidence="1">
    <location>
        <begin position="12"/>
        <end position="34"/>
    </location>
</feature>
<keyword evidence="1" id="KW-1133">Transmembrane helix</keyword>
<evidence type="ECO:0000313" key="2">
    <source>
        <dbReference type="Ensembl" id="ENSPFOP00000000277.2"/>
    </source>
</evidence>
<sequence length="144" mass="16130">MEKEAKRHYRTTALNIISSLCSVASIAFCVHLSISAADIRSRVVGLESGTSERTFIQVRGYSMEDFNSLVQQRVDELLSQRSYENFAKIRTARQASADCNCPPGMSDPFVLSLLSTTFLQEISNIHTTALKFWSSLGRMASYHK</sequence>
<dbReference type="STRING" id="48698.ENSPFOP00000000277"/>
<keyword evidence="1" id="KW-0472">Membrane</keyword>
<evidence type="ECO:0000313" key="3">
    <source>
        <dbReference type="Proteomes" id="UP000028760"/>
    </source>
</evidence>
<reference evidence="2" key="2">
    <citation type="submission" date="2025-08" db="UniProtKB">
        <authorList>
            <consortium name="Ensembl"/>
        </authorList>
    </citation>
    <scope>IDENTIFICATION</scope>
</reference>
<reference evidence="3" key="1">
    <citation type="submission" date="2013-10" db="EMBL/GenBank/DDBJ databases">
        <authorList>
            <person name="Schartl M."/>
            <person name="Warren W."/>
        </authorList>
    </citation>
    <scope>NUCLEOTIDE SEQUENCE [LARGE SCALE GENOMIC DNA]</scope>
    <source>
        <strain evidence="3">female</strain>
    </source>
</reference>
<dbReference type="Proteomes" id="UP000028760">
    <property type="component" value="Unassembled WGS sequence"/>
</dbReference>
<dbReference type="eggNOG" id="KOG3544">
    <property type="taxonomic scope" value="Eukaryota"/>
</dbReference>
<accession>A0A087X3C4</accession>
<dbReference type="EMBL" id="AYCK01008060">
    <property type="status" value="NOT_ANNOTATED_CDS"/>
    <property type="molecule type" value="Genomic_DNA"/>
</dbReference>
<dbReference type="AlphaFoldDB" id="A0A087X3C4"/>
<organism evidence="2 3">
    <name type="scientific">Poecilia formosa</name>
    <name type="common">Amazon molly</name>
    <name type="synonym">Limia formosa</name>
    <dbReference type="NCBI Taxonomy" id="48698"/>
    <lineage>
        <taxon>Eukaryota</taxon>
        <taxon>Metazoa</taxon>
        <taxon>Chordata</taxon>
        <taxon>Craniata</taxon>
        <taxon>Vertebrata</taxon>
        <taxon>Euteleostomi</taxon>
        <taxon>Actinopterygii</taxon>
        <taxon>Neopterygii</taxon>
        <taxon>Teleostei</taxon>
        <taxon>Neoteleostei</taxon>
        <taxon>Acanthomorphata</taxon>
        <taxon>Ovalentaria</taxon>
        <taxon>Atherinomorphae</taxon>
        <taxon>Cyprinodontiformes</taxon>
        <taxon>Poeciliidae</taxon>
        <taxon>Poeciliinae</taxon>
        <taxon>Poecilia</taxon>
    </lineage>
</organism>